<dbReference type="GO" id="GO:0015297">
    <property type="term" value="F:antiporter activity"/>
    <property type="evidence" value="ECO:0007669"/>
    <property type="project" value="UniProtKB-KW"/>
</dbReference>
<keyword evidence="11" id="KW-0406">Ion transport</keyword>
<evidence type="ECO:0000256" key="6">
    <source>
        <dbReference type="ARBA" id="ARBA00022448"/>
    </source>
</evidence>
<feature type="transmembrane region" description="Helical" evidence="15">
    <location>
        <begin position="169"/>
        <end position="190"/>
    </location>
</feature>
<feature type="transmembrane region" description="Helical" evidence="15">
    <location>
        <begin position="196"/>
        <end position="216"/>
    </location>
</feature>
<sequence length="472" mass="51954">MGVNDKIFSQGNISKTLLKFAIPAMISLLVVELYNMVDTIYVGRYIGSNAIGALTIAFPVQRFMTAIGMLISVGTSTFVARNLGEKNYTGIKQTIINSILITFITLGLLSILIYIFRKPIIMNLGASETLYPLAKTYISIILIGTLFQGLSIVLGYIMTSLGDTRINLYGNSIGALANIIINYILIDMIGFGIEGAAIATIISQFIAFSFIVYKFIKIRDFINLSLSSSNIVKSFSPELIRDIFTVGFSTFVIEISDAVVSVILNNLLLSKGGDASIVMIGVITKISMFMFVTIIGISSSMQPIVGFNYGAGNKERMFKTLKTSIKWVTIFSLAIWSILMIFTPNIIGIFLEDSTLLSQTVTAFRICISILPTVGLYYIAIYYYQAIDDARTSFLFSIYRQIVVFIPIALILINTFGVIGAWIAFPLSDGISAITSIYFMRKTLKPEPSKELKVKSADFKIKGTSVRVQGRA</sequence>
<dbReference type="PANTHER" id="PTHR43298:SF2">
    <property type="entry name" value="FMN_FAD EXPORTER YEEO-RELATED"/>
    <property type="match status" value="1"/>
</dbReference>
<feature type="transmembrane region" description="Helical" evidence="15">
    <location>
        <begin position="63"/>
        <end position="83"/>
    </location>
</feature>
<keyword evidence="13" id="KW-0046">Antibiotic resistance</keyword>
<dbReference type="InterPro" id="IPR050222">
    <property type="entry name" value="MATE_MdtK"/>
</dbReference>
<dbReference type="RefSeq" id="WP_202769120.1">
    <property type="nucleotide sequence ID" value="NZ_JAESWA010000027.1"/>
</dbReference>
<dbReference type="PANTHER" id="PTHR43298">
    <property type="entry name" value="MULTIDRUG RESISTANCE PROTEIN NORM-RELATED"/>
    <property type="match status" value="1"/>
</dbReference>
<comment type="subcellular location">
    <subcellularLocation>
        <location evidence="2">Cell membrane</location>
        <topology evidence="2">Multi-pass membrane protein</topology>
    </subcellularLocation>
</comment>
<dbReference type="CDD" id="cd13143">
    <property type="entry name" value="MATE_MepA_like"/>
    <property type="match status" value="1"/>
</dbReference>
<dbReference type="Pfam" id="PF01554">
    <property type="entry name" value="MatE"/>
    <property type="match status" value="2"/>
</dbReference>
<dbReference type="Proteomes" id="UP000623681">
    <property type="component" value="Unassembled WGS sequence"/>
</dbReference>
<evidence type="ECO:0000256" key="1">
    <source>
        <dbReference type="ARBA" id="ARBA00003408"/>
    </source>
</evidence>
<evidence type="ECO:0000256" key="5">
    <source>
        <dbReference type="ARBA" id="ARBA00022106"/>
    </source>
</evidence>
<protein>
    <recommendedName>
        <fullName evidence="5">Multidrug export protein MepA</fullName>
    </recommendedName>
    <alternativeName>
        <fullName evidence="14">Multidrug-efflux transporter</fullName>
    </alternativeName>
    <alternativeName>
        <fullName evidence="4">Probable multidrug resistance protein NorM</fullName>
    </alternativeName>
</protein>
<dbReference type="NCBIfam" id="TIGR00797">
    <property type="entry name" value="matE"/>
    <property type="match status" value="1"/>
</dbReference>
<evidence type="ECO:0000256" key="7">
    <source>
        <dbReference type="ARBA" id="ARBA00022449"/>
    </source>
</evidence>
<keyword evidence="6" id="KW-0813">Transport</keyword>
<evidence type="ECO:0000256" key="14">
    <source>
        <dbReference type="ARBA" id="ARBA00031636"/>
    </source>
</evidence>
<evidence type="ECO:0000256" key="2">
    <source>
        <dbReference type="ARBA" id="ARBA00004651"/>
    </source>
</evidence>
<accession>A0A937FGT8</accession>
<evidence type="ECO:0000313" key="17">
    <source>
        <dbReference type="Proteomes" id="UP000623681"/>
    </source>
</evidence>
<comment type="caution">
    <text evidence="16">The sequence shown here is derived from an EMBL/GenBank/DDBJ whole genome shotgun (WGS) entry which is preliminary data.</text>
</comment>
<dbReference type="EMBL" id="JAESWA010000027">
    <property type="protein sequence ID" value="MBL4933680.1"/>
    <property type="molecule type" value="Genomic_DNA"/>
</dbReference>
<dbReference type="GO" id="GO:0005886">
    <property type="term" value="C:plasma membrane"/>
    <property type="evidence" value="ECO:0007669"/>
    <property type="project" value="UniProtKB-SubCell"/>
</dbReference>
<evidence type="ECO:0000256" key="8">
    <source>
        <dbReference type="ARBA" id="ARBA00022475"/>
    </source>
</evidence>
<organism evidence="16 17">
    <name type="scientific">Clostridium paridis</name>
    <dbReference type="NCBI Taxonomy" id="2803863"/>
    <lineage>
        <taxon>Bacteria</taxon>
        <taxon>Bacillati</taxon>
        <taxon>Bacillota</taxon>
        <taxon>Clostridia</taxon>
        <taxon>Eubacteriales</taxon>
        <taxon>Clostridiaceae</taxon>
        <taxon>Clostridium</taxon>
    </lineage>
</organism>
<evidence type="ECO:0000256" key="13">
    <source>
        <dbReference type="ARBA" id="ARBA00023251"/>
    </source>
</evidence>
<dbReference type="GO" id="GO:0006811">
    <property type="term" value="P:monoatomic ion transport"/>
    <property type="evidence" value="ECO:0007669"/>
    <property type="project" value="UniProtKB-KW"/>
</dbReference>
<feature type="transmembrane region" description="Helical" evidence="15">
    <location>
        <begin position="243"/>
        <end position="264"/>
    </location>
</feature>
<feature type="transmembrane region" description="Helical" evidence="15">
    <location>
        <begin position="276"/>
        <end position="297"/>
    </location>
</feature>
<feature type="transmembrane region" description="Helical" evidence="15">
    <location>
        <begin position="327"/>
        <end position="351"/>
    </location>
</feature>
<evidence type="ECO:0000256" key="3">
    <source>
        <dbReference type="ARBA" id="ARBA00008417"/>
    </source>
</evidence>
<feature type="transmembrane region" description="Helical" evidence="15">
    <location>
        <begin position="136"/>
        <end position="157"/>
    </location>
</feature>
<dbReference type="GO" id="GO:0042910">
    <property type="term" value="F:xenobiotic transmembrane transporter activity"/>
    <property type="evidence" value="ECO:0007669"/>
    <property type="project" value="InterPro"/>
</dbReference>
<dbReference type="InterPro" id="IPR048279">
    <property type="entry name" value="MdtK-like"/>
</dbReference>
<name>A0A937FGT8_9CLOT</name>
<gene>
    <name evidence="16" type="ORF">JK634_18005</name>
</gene>
<feature type="transmembrane region" description="Helical" evidence="15">
    <location>
        <begin position="20"/>
        <end position="43"/>
    </location>
</feature>
<evidence type="ECO:0000256" key="12">
    <source>
        <dbReference type="ARBA" id="ARBA00023136"/>
    </source>
</evidence>
<comment type="function">
    <text evidence="1">Multidrug efflux pump.</text>
</comment>
<feature type="transmembrane region" description="Helical" evidence="15">
    <location>
        <begin position="95"/>
        <end position="116"/>
    </location>
</feature>
<comment type="similarity">
    <text evidence="3">Belongs to the multi antimicrobial extrusion (MATE) (TC 2.A.66.1) family. MepA subfamily.</text>
</comment>
<keyword evidence="8" id="KW-1003">Cell membrane</keyword>
<keyword evidence="10 15" id="KW-1133">Transmembrane helix</keyword>
<dbReference type="GO" id="GO:0046677">
    <property type="term" value="P:response to antibiotic"/>
    <property type="evidence" value="ECO:0007669"/>
    <property type="project" value="UniProtKB-KW"/>
</dbReference>
<reference evidence="16" key="1">
    <citation type="submission" date="2021-01" db="EMBL/GenBank/DDBJ databases">
        <title>Genome public.</title>
        <authorList>
            <person name="Liu C."/>
            <person name="Sun Q."/>
        </authorList>
    </citation>
    <scope>NUCLEOTIDE SEQUENCE</scope>
    <source>
        <strain evidence="16">YIM B02565</strain>
    </source>
</reference>
<evidence type="ECO:0000256" key="9">
    <source>
        <dbReference type="ARBA" id="ARBA00022692"/>
    </source>
</evidence>
<keyword evidence="12 15" id="KW-0472">Membrane</keyword>
<dbReference type="PIRSF" id="PIRSF006603">
    <property type="entry name" value="DinF"/>
    <property type="match status" value="1"/>
</dbReference>
<evidence type="ECO:0000313" key="16">
    <source>
        <dbReference type="EMBL" id="MBL4933680.1"/>
    </source>
</evidence>
<keyword evidence="9 15" id="KW-0812">Transmembrane</keyword>
<keyword evidence="17" id="KW-1185">Reference proteome</keyword>
<dbReference type="InterPro" id="IPR045070">
    <property type="entry name" value="MATE_MepA-like"/>
</dbReference>
<dbReference type="InterPro" id="IPR002528">
    <property type="entry name" value="MATE_fam"/>
</dbReference>
<evidence type="ECO:0000256" key="15">
    <source>
        <dbReference type="SAM" id="Phobius"/>
    </source>
</evidence>
<dbReference type="AlphaFoldDB" id="A0A937FGT8"/>
<feature type="transmembrane region" description="Helical" evidence="15">
    <location>
        <begin position="363"/>
        <end position="384"/>
    </location>
</feature>
<evidence type="ECO:0000256" key="10">
    <source>
        <dbReference type="ARBA" id="ARBA00022989"/>
    </source>
</evidence>
<evidence type="ECO:0000256" key="4">
    <source>
        <dbReference type="ARBA" id="ARBA00020268"/>
    </source>
</evidence>
<keyword evidence="7" id="KW-0050">Antiport</keyword>
<evidence type="ECO:0000256" key="11">
    <source>
        <dbReference type="ARBA" id="ARBA00023065"/>
    </source>
</evidence>
<proteinExistence type="inferred from homology"/>